<dbReference type="RefSeq" id="WP_253576257.1">
    <property type="nucleotide sequence ID" value="NZ_JAMFTQ010000002.1"/>
</dbReference>
<dbReference type="Gene3D" id="2.60.40.1890">
    <property type="entry name" value="PCu(A)C copper chaperone"/>
    <property type="match status" value="1"/>
</dbReference>
<evidence type="ECO:0000256" key="2">
    <source>
        <dbReference type="SAM" id="SignalP"/>
    </source>
</evidence>
<feature type="signal peptide" evidence="2">
    <location>
        <begin position="1"/>
        <end position="21"/>
    </location>
</feature>
<evidence type="ECO:0000313" key="4">
    <source>
        <dbReference type="Proteomes" id="UP001204000"/>
    </source>
</evidence>
<feature type="region of interest" description="Disordered" evidence="1">
    <location>
        <begin position="175"/>
        <end position="206"/>
    </location>
</feature>
<dbReference type="PANTHER" id="PTHR36302">
    <property type="entry name" value="BLR7088 PROTEIN"/>
    <property type="match status" value="1"/>
</dbReference>
<keyword evidence="2" id="KW-0732">Signal</keyword>
<keyword evidence="4" id="KW-1185">Reference proteome</keyword>
<feature type="compositionally biased region" description="Basic and acidic residues" evidence="1">
    <location>
        <begin position="191"/>
        <end position="206"/>
    </location>
</feature>
<dbReference type="PANTHER" id="PTHR36302:SF1">
    <property type="entry name" value="COPPER CHAPERONE PCU(A)C"/>
    <property type="match status" value="1"/>
</dbReference>
<reference evidence="3" key="1">
    <citation type="submission" date="2022-05" db="EMBL/GenBank/DDBJ databases">
        <title>Corynebacterium sp. TA-R-1 sp. nov., isolated from human feces.</title>
        <authorList>
            <person name="Shamsuzzaman M."/>
            <person name="Dahal R.H."/>
        </authorList>
    </citation>
    <scope>NUCLEOTIDE SEQUENCE</scope>
    <source>
        <strain evidence="3">TA-R-1</strain>
    </source>
</reference>
<protein>
    <submittedName>
        <fullName evidence="3">Copper chaperone PCu(A)C</fullName>
    </submittedName>
</protein>
<dbReference type="InterPro" id="IPR036182">
    <property type="entry name" value="PCuAC_sf"/>
</dbReference>
<gene>
    <name evidence="3" type="ORF">M5J20_03185</name>
</gene>
<accession>A0ABT1G2J3</accession>
<name>A0ABT1G2J3_9CORY</name>
<dbReference type="InterPro" id="IPR007410">
    <property type="entry name" value="LpqE-like"/>
</dbReference>
<dbReference type="SUPFAM" id="SSF110087">
    <property type="entry name" value="DR1885-like metal-binding protein"/>
    <property type="match status" value="1"/>
</dbReference>
<sequence length="206" mass="21117">MRRIAAALTAGLVALSLAACGNEGTSGTATEVATSEAATAEATAAAHDDADVMLADATIRAKAATDTADGSEMTAIFGVLHNRSDKDVELTGFTTSLGDASYEIHEVVDGMMRQKEGGITVPAGGSHEFKPGSDHLMIMGYAPEIAAGDTVEVTLQFADGSEVLVPDVAVRTMGAGDESYGEDGNLQGHQHGAEHNNGGEHGEHKH</sequence>
<comment type="caution">
    <text evidence="3">The sequence shown here is derived from an EMBL/GenBank/DDBJ whole genome shotgun (WGS) entry which is preliminary data.</text>
</comment>
<evidence type="ECO:0000313" key="3">
    <source>
        <dbReference type="EMBL" id="MCP1387198.1"/>
    </source>
</evidence>
<proteinExistence type="predicted"/>
<evidence type="ECO:0000256" key="1">
    <source>
        <dbReference type="SAM" id="MobiDB-lite"/>
    </source>
</evidence>
<dbReference type="Proteomes" id="UP001204000">
    <property type="component" value="Unassembled WGS sequence"/>
</dbReference>
<dbReference type="PROSITE" id="PS51257">
    <property type="entry name" value="PROKAR_LIPOPROTEIN"/>
    <property type="match status" value="1"/>
</dbReference>
<dbReference type="InterPro" id="IPR058248">
    <property type="entry name" value="Lxx211020-like"/>
</dbReference>
<dbReference type="EMBL" id="JAMFTQ010000002">
    <property type="protein sequence ID" value="MCP1387198.1"/>
    <property type="molecule type" value="Genomic_DNA"/>
</dbReference>
<dbReference type="Pfam" id="PF04314">
    <property type="entry name" value="PCuAC"/>
    <property type="match status" value="1"/>
</dbReference>
<feature type="chain" id="PRO_5046467289" evidence="2">
    <location>
        <begin position="22"/>
        <end position="206"/>
    </location>
</feature>
<organism evidence="3 4">
    <name type="scientific">Corynebacterium stercoris</name>
    <dbReference type="NCBI Taxonomy" id="2943490"/>
    <lineage>
        <taxon>Bacteria</taxon>
        <taxon>Bacillati</taxon>
        <taxon>Actinomycetota</taxon>
        <taxon>Actinomycetes</taxon>
        <taxon>Mycobacteriales</taxon>
        <taxon>Corynebacteriaceae</taxon>
        <taxon>Corynebacterium</taxon>
    </lineage>
</organism>